<organism evidence="2 3">
    <name type="scientific">Apodospora peruviana</name>
    <dbReference type="NCBI Taxonomy" id="516989"/>
    <lineage>
        <taxon>Eukaryota</taxon>
        <taxon>Fungi</taxon>
        <taxon>Dikarya</taxon>
        <taxon>Ascomycota</taxon>
        <taxon>Pezizomycotina</taxon>
        <taxon>Sordariomycetes</taxon>
        <taxon>Sordariomycetidae</taxon>
        <taxon>Sordariales</taxon>
        <taxon>Lasiosphaeriaceae</taxon>
        <taxon>Apodospora</taxon>
    </lineage>
</organism>
<name>A0AAE0IHK9_9PEZI</name>
<dbReference type="PANTHER" id="PTHR24148">
    <property type="entry name" value="ANKYRIN REPEAT DOMAIN-CONTAINING PROTEIN 39 HOMOLOG-RELATED"/>
    <property type="match status" value="1"/>
</dbReference>
<reference evidence="2" key="2">
    <citation type="submission" date="2023-06" db="EMBL/GenBank/DDBJ databases">
        <authorList>
            <consortium name="Lawrence Berkeley National Laboratory"/>
            <person name="Haridas S."/>
            <person name="Hensen N."/>
            <person name="Bonometti L."/>
            <person name="Westerberg I."/>
            <person name="Brannstrom I.O."/>
            <person name="Guillou S."/>
            <person name="Cros-Aarteil S."/>
            <person name="Calhoun S."/>
            <person name="Kuo A."/>
            <person name="Mondo S."/>
            <person name="Pangilinan J."/>
            <person name="Riley R."/>
            <person name="Labutti K."/>
            <person name="Andreopoulos B."/>
            <person name="Lipzen A."/>
            <person name="Chen C."/>
            <person name="Yanf M."/>
            <person name="Daum C."/>
            <person name="Ng V."/>
            <person name="Clum A."/>
            <person name="Steindorff A."/>
            <person name="Ohm R."/>
            <person name="Martin F."/>
            <person name="Silar P."/>
            <person name="Natvig D."/>
            <person name="Lalanne C."/>
            <person name="Gautier V."/>
            <person name="Ament-Velasquez S.L."/>
            <person name="Kruys A."/>
            <person name="Hutchinson M.I."/>
            <person name="Powell A.J."/>
            <person name="Barry K."/>
            <person name="Miller A.N."/>
            <person name="Grigoriev I.V."/>
            <person name="Debuchy R."/>
            <person name="Gladieux P."/>
            <person name="Thoren M.H."/>
            <person name="Johannesson H."/>
        </authorList>
    </citation>
    <scope>NUCLEOTIDE SEQUENCE</scope>
    <source>
        <strain evidence="2">CBS 118394</strain>
    </source>
</reference>
<gene>
    <name evidence="2" type="ORF">B0H66DRAFT_110007</name>
</gene>
<feature type="domain" description="Heterokaryon incompatibility" evidence="1">
    <location>
        <begin position="46"/>
        <end position="192"/>
    </location>
</feature>
<accession>A0AAE0IHK9</accession>
<dbReference type="InterPro" id="IPR052895">
    <property type="entry name" value="HetReg/Transcr_Mod"/>
</dbReference>
<evidence type="ECO:0000259" key="1">
    <source>
        <dbReference type="Pfam" id="PF06985"/>
    </source>
</evidence>
<dbReference type="AlphaFoldDB" id="A0AAE0IHK9"/>
<dbReference type="Proteomes" id="UP001283341">
    <property type="component" value="Unassembled WGS sequence"/>
</dbReference>
<dbReference type="PANTHER" id="PTHR24148:SF64">
    <property type="entry name" value="HETEROKARYON INCOMPATIBILITY DOMAIN-CONTAINING PROTEIN"/>
    <property type="match status" value="1"/>
</dbReference>
<dbReference type="EMBL" id="JAUEDM010000002">
    <property type="protein sequence ID" value="KAK3325073.1"/>
    <property type="molecule type" value="Genomic_DNA"/>
</dbReference>
<comment type="caution">
    <text evidence="2">The sequence shown here is derived from an EMBL/GenBank/DDBJ whole genome shotgun (WGS) entry which is preliminary data.</text>
</comment>
<proteinExistence type="predicted"/>
<protein>
    <submittedName>
        <fullName evidence="2">Heterokaryon incompatibility protein-domain-containing protein</fullName>
    </submittedName>
</protein>
<sequence length="622" mass="69042">MATPFVYDTLPQGQFFRYLVLEPSTNYNLPLTGRLVTSEIDQAPAFDAISYVWGNPAQVSEISIIGHSNTICLTASLRDTLRRVRLPDRQRNVWADQICINQADLAERSHQVSLMAHIYRRSSMTLIHLGDATDEETSKVASLIADLSAILNSPNATETVLPTDAIAKDERWNTIAAMTKRPWFDRVWVVQEAGLSARPEILYGNLTIPWDEFFGSKGVMKWVQQRGTVIAYSYHLDWHGIHMDKELIWSPPSSSSSSSSSSAQGMATVVTGGPLPWSFLDIMHASRQLQATEPKDHLYGFLGHLAARHAGTGRFIVEPDYTKDVEEVHLEFATNWIEWTQDVDVLSFVQETGRFKSPSWVPSWVAYDSSVLAQLGEAMYRAGGGRVRVPPRFLDGGRKLSVNGMIFDKIRFLSDGFLGGDFYWERQEDLSAGTTVRQKKNDESDKWTSIFKAVLDPAVPFRAQHENESRLAACLSTVTAGLPMNMTNVKLDQAFAAFLAPYLDYIEAKIGREHFKPLEVMAGDMGGKDMPSLADSMEVAIAAPLINRRVVVTETGRYGLVPSTARMDDCVCICFGAKTPFVVRKVQGSNAEYTLVGECYIHGVMDGSQADSSASSEDIVLV</sequence>
<evidence type="ECO:0000313" key="3">
    <source>
        <dbReference type="Proteomes" id="UP001283341"/>
    </source>
</evidence>
<dbReference type="Pfam" id="PF06985">
    <property type="entry name" value="HET"/>
    <property type="match status" value="1"/>
</dbReference>
<reference evidence="2" key="1">
    <citation type="journal article" date="2023" name="Mol. Phylogenet. Evol.">
        <title>Genome-scale phylogeny and comparative genomics of the fungal order Sordariales.</title>
        <authorList>
            <person name="Hensen N."/>
            <person name="Bonometti L."/>
            <person name="Westerberg I."/>
            <person name="Brannstrom I.O."/>
            <person name="Guillou S."/>
            <person name="Cros-Aarteil S."/>
            <person name="Calhoun S."/>
            <person name="Haridas S."/>
            <person name="Kuo A."/>
            <person name="Mondo S."/>
            <person name="Pangilinan J."/>
            <person name="Riley R."/>
            <person name="LaButti K."/>
            <person name="Andreopoulos B."/>
            <person name="Lipzen A."/>
            <person name="Chen C."/>
            <person name="Yan M."/>
            <person name="Daum C."/>
            <person name="Ng V."/>
            <person name="Clum A."/>
            <person name="Steindorff A."/>
            <person name="Ohm R.A."/>
            <person name="Martin F."/>
            <person name="Silar P."/>
            <person name="Natvig D.O."/>
            <person name="Lalanne C."/>
            <person name="Gautier V."/>
            <person name="Ament-Velasquez S.L."/>
            <person name="Kruys A."/>
            <person name="Hutchinson M.I."/>
            <person name="Powell A.J."/>
            <person name="Barry K."/>
            <person name="Miller A.N."/>
            <person name="Grigoriev I.V."/>
            <person name="Debuchy R."/>
            <person name="Gladieux P."/>
            <person name="Hiltunen Thoren M."/>
            <person name="Johannesson H."/>
        </authorList>
    </citation>
    <scope>NUCLEOTIDE SEQUENCE</scope>
    <source>
        <strain evidence="2">CBS 118394</strain>
    </source>
</reference>
<keyword evidence="3" id="KW-1185">Reference proteome</keyword>
<evidence type="ECO:0000313" key="2">
    <source>
        <dbReference type="EMBL" id="KAK3325073.1"/>
    </source>
</evidence>
<dbReference type="InterPro" id="IPR010730">
    <property type="entry name" value="HET"/>
</dbReference>
<dbReference type="Pfam" id="PF26639">
    <property type="entry name" value="Het-6_barrel"/>
    <property type="match status" value="1"/>
</dbReference>